<dbReference type="EMBL" id="AP018042">
    <property type="protein sequence ID" value="BAX80967.1"/>
    <property type="molecule type" value="Genomic_DNA"/>
</dbReference>
<feature type="signal peptide" evidence="1">
    <location>
        <begin position="1"/>
        <end position="27"/>
    </location>
</feature>
<proteinExistence type="predicted"/>
<protein>
    <recommendedName>
        <fullName evidence="4">Peptidase C1A papain C-terminal domain-containing protein</fullName>
    </recommendedName>
</protein>
<evidence type="ECO:0000256" key="1">
    <source>
        <dbReference type="SAM" id="SignalP"/>
    </source>
</evidence>
<evidence type="ECO:0008006" key="4">
    <source>
        <dbReference type="Google" id="ProtNLM"/>
    </source>
</evidence>
<dbReference type="Proteomes" id="UP000218267">
    <property type="component" value="Chromosome"/>
</dbReference>
<sequence length="153" mass="17013">MKKKLLKLSLFSLITMNLLFLTTSCDYNDKSTIDQNETQQEDTSSVIISAYITLPKYEKNPSAEDINNTKSYPQLVNITCPPARNQGGEGSCVSWGVGYAGKSISWHALFDGSLDYSMNILSQEYIYNQIKVIDCTSGSNGTDELNFVVDQEV</sequence>
<evidence type="ECO:0000313" key="3">
    <source>
        <dbReference type="Proteomes" id="UP000218267"/>
    </source>
</evidence>
<keyword evidence="1" id="KW-0732">Signal</keyword>
<feature type="chain" id="PRO_5013186148" description="Peptidase C1A papain C-terminal domain-containing protein" evidence="1">
    <location>
        <begin position="28"/>
        <end position="153"/>
    </location>
</feature>
<dbReference type="KEGG" id="mbas:ALGA_2654"/>
<gene>
    <name evidence="2" type="ORF">ALGA_2654</name>
</gene>
<dbReference type="OrthoDB" id="3648721at2"/>
<accession>A0A1Y1CKQ8</accession>
<dbReference type="AlphaFoldDB" id="A0A1Y1CKQ8"/>
<reference evidence="2 3" key="1">
    <citation type="journal article" date="2018" name="Mar. Genomics">
        <title>Complete genome sequence of Marinifilaceae bacterium strain SPP2, isolated from the Antarctic marine sediment.</title>
        <authorList>
            <person name="Watanabe M."/>
            <person name="Kojima H."/>
            <person name="Fukui M."/>
        </authorList>
    </citation>
    <scope>NUCLEOTIDE SEQUENCE [LARGE SCALE GENOMIC DNA]</scope>
    <source>
        <strain evidence="2 3">SPP2</strain>
    </source>
</reference>
<reference evidence="3" key="2">
    <citation type="journal article" date="2020" name="Antonie Van Leeuwenhoek">
        <title>Labilibaculum antarcticum sp. nov., a novel facultative anaerobic, psychrotorelant bacterium isolated from marine sediment of Antarctica.</title>
        <authorList>
            <person name="Watanabe M."/>
            <person name="Kojima H."/>
            <person name="Fukui M."/>
        </authorList>
    </citation>
    <scope>NUCLEOTIDE SEQUENCE [LARGE SCALE GENOMIC DNA]</scope>
    <source>
        <strain evidence="3">SPP2</strain>
    </source>
</reference>
<organism evidence="2 3">
    <name type="scientific">Labilibaculum antarcticum</name>
    <dbReference type="NCBI Taxonomy" id="1717717"/>
    <lineage>
        <taxon>Bacteria</taxon>
        <taxon>Pseudomonadati</taxon>
        <taxon>Bacteroidota</taxon>
        <taxon>Bacteroidia</taxon>
        <taxon>Marinilabiliales</taxon>
        <taxon>Marinifilaceae</taxon>
        <taxon>Labilibaculum</taxon>
    </lineage>
</organism>
<dbReference type="RefSeq" id="WP_096429848.1">
    <property type="nucleotide sequence ID" value="NZ_AP018042.1"/>
</dbReference>
<dbReference type="Gene3D" id="3.90.70.10">
    <property type="entry name" value="Cysteine proteinases"/>
    <property type="match status" value="1"/>
</dbReference>
<keyword evidence="3" id="KW-1185">Reference proteome</keyword>
<evidence type="ECO:0000313" key="2">
    <source>
        <dbReference type="EMBL" id="BAX80967.1"/>
    </source>
</evidence>
<dbReference type="PROSITE" id="PS51257">
    <property type="entry name" value="PROKAR_LIPOPROTEIN"/>
    <property type="match status" value="1"/>
</dbReference>
<name>A0A1Y1CKQ8_9BACT</name>